<dbReference type="Pfam" id="PF00884">
    <property type="entry name" value="Sulfatase"/>
    <property type="match status" value="1"/>
</dbReference>
<dbReference type="InterPro" id="IPR050448">
    <property type="entry name" value="OpgB/LTA_synthase_biosynth"/>
</dbReference>
<feature type="binding site" evidence="9">
    <location>
        <position position="412"/>
    </location>
    <ligand>
        <name>substrate</name>
    </ligand>
</feature>
<evidence type="ECO:0000256" key="4">
    <source>
        <dbReference type="ARBA" id="ARBA00022692"/>
    </source>
</evidence>
<dbReference type="CDD" id="cd16015">
    <property type="entry name" value="LTA_synthase"/>
    <property type="match status" value="1"/>
</dbReference>
<dbReference type="EMBL" id="WOCA01000001">
    <property type="protein sequence ID" value="MUK87128.1"/>
    <property type="molecule type" value="Genomic_DNA"/>
</dbReference>
<keyword evidence="13" id="KW-0378">Hydrolase</keyword>
<feature type="transmembrane region" description="Helical" evidence="11">
    <location>
        <begin position="73"/>
        <end position="92"/>
    </location>
</feature>
<dbReference type="SUPFAM" id="SSF53649">
    <property type="entry name" value="Alkaline phosphatase-like"/>
    <property type="match status" value="1"/>
</dbReference>
<dbReference type="RefSeq" id="WP_155666539.1">
    <property type="nucleotide sequence ID" value="NZ_WOCA01000001.1"/>
</dbReference>
<feature type="binding site" evidence="10">
    <location>
        <position position="297"/>
    </location>
    <ligand>
        <name>Mn(2+)</name>
        <dbReference type="ChEBI" id="CHEBI:29035"/>
    </ligand>
</feature>
<dbReference type="GO" id="GO:0016740">
    <property type="term" value="F:transferase activity"/>
    <property type="evidence" value="ECO:0007669"/>
    <property type="project" value="UniProtKB-KW"/>
</dbReference>
<keyword evidence="3 7" id="KW-1003">Cell membrane</keyword>
<comment type="caution">
    <text evidence="13">The sequence shown here is derived from an EMBL/GenBank/DDBJ whole genome shotgun (WGS) entry which is preliminary data.</text>
</comment>
<feature type="transmembrane region" description="Helical" evidence="11">
    <location>
        <begin position="41"/>
        <end position="61"/>
    </location>
</feature>
<dbReference type="Proteomes" id="UP000469125">
    <property type="component" value="Unassembled WGS sequence"/>
</dbReference>
<keyword evidence="9" id="KW-0464">Manganese</keyword>
<evidence type="ECO:0000256" key="1">
    <source>
        <dbReference type="ARBA" id="ARBA00004651"/>
    </source>
</evidence>
<feature type="binding site" evidence="10">
    <location>
        <position position="471"/>
    </location>
    <ligand>
        <name>Mn(2+)</name>
        <dbReference type="ChEBI" id="CHEBI:29035"/>
    </ligand>
</feature>
<evidence type="ECO:0000256" key="7">
    <source>
        <dbReference type="PIRNR" id="PIRNR005091"/>
    </source>
</evidence>
<comment type="subcellular location">
    <subcellularLocation>
        <location evidence="1">Cell membrane</location>
        <topology evidence="1">Multi-pass membrane protein</topology>
    </subcellularLocation>
</comment>
<evidence type="ECO:0000313" key="13">
    <source>
        <dbReference type="EMBL" id="MUK87128.1"/>
    </source>
</evidence>
<feature type="domain" description="Sulfatase N-terminal" evidence="12">
    <location>
        <begin position="245"/>
        <end position="537"/>
    </location>
</feature>
<gene>
    <name evidence="13" type="ORF">GMD78_01780</name>
</gene>
<keyword evidence="6 7" id="KW-0472">Membrane</keyword>
<organism evidence="13 14">
    <name type="scientific">Ornithinibacillus caprae</name>
    <dbReference type="NCBI Taxonomy" id="2678566"/>
    <lineage>
        <taxon>Bacteria</taxon>
        <taxon>Bacillati</taxon>
        <taxon>Bacillota</taxon>
        <taxon>Bacilli</taxon>
        <taxon>Bacillales</taxon>
        <taxon>Bacillaceae</taxon>
        <taxon>Ornithinibacillus</taxon>
    </lineage>
</organism>
<feature type="transmembrane region" description="Helical" evidence="11">
    <location>
        <begin position="153"/>
        <end position="170"/>
    </location>
</feature>
<dbReference type="InterPro" id="IPR017850">
    <property type="entry name" value="Alkaline_phosphatase_core_sf"/>
</dbReference>
<accession>A0A6N8FII3</accession>
<evidence type="ECO:0000256" key="6">
    <source>
        <dbReference type="ARBA" id="ARBA00023136"/>
    </source>
</evidence>
<feature type="transmembrane region" description="Helical" evidence="11">
    <location>
        <begin position="112"/>
        <end position="133"/>
    </location>
</feature>
<evidence type="ECO:0000256" key="2">
    <source>
        <dbReference type="ARBA" id="ARBA00009983"/>
    </source>
</evidence>
<evidence type="ECO:0000256" key="9">
    <source>
        <dbReference type="PIRSR" id="PIRSR005091-2"/>
    </source>
</evidence>
<reference evidence="13 14" key="1">
    <citation type="submission" date="2019-11" db="EMBL/GenBank/DDBJ databases">
        <authorList>
            <person name="Li X."/>
        </authorList>
    </citation>
    <scope>NUCLEOTIDE SEQUENCE [LARGE SCALE GENOMIC DNA]</scope>
    <source>
        <strain evidence="13 14">L9</strain>
    </source>
</reference>
<protein>
    <submittedName>
        <fullName evidence="13">Sulfatase-like hydrolase/transferase</fullName>
    </submittedName>
</protein>
<sequence length="633" mass="73869">MKINWGRIPMYVIAALLFGLKTYIVYRFMFSIELENVMQEFILLINPFVSAFILFAISVWFKKQSRQMKYIRYAALFGTFIIFANLVFYRSYTDFITLPQLFQGSNAADLGSSILTLIKAYDVLWFLDVIIIWYFTRKKQTSEQIIFNKRGKVFAVTMSFALLAGNFFLAELERPQLFTRAFDREYLVKNIGLFNYHIYDIVLQSKVKSQRVLADGNELPEIKGYIEDHVRSNEQSELFGVAEGKNVITIWAESLQSFVINNEVNGQEITPFMNRLVNDEDTYYFENFYHQTEQGKTSDSEFLVDNSLYPLSRGAVFFTHGQNEYHAIPEIAKENDYYSAVFHANNKSFWNRDQMYESLNYDYFYDQESYEVSDENSVGWGLKDKAYFEQSIKYLQTLEQPFYTRFITLTNHFPFELDQEDKSIEPYDSNSNTLNNYFPTVRYMDEAIEQFFDQLKEAGLYEDTIIIIMGDHNGISANHNKAMSQYLEMDEITPYDYVQLQRVPLFIHIPGHGNGEIKSEIAGQIDIKPTLLHMLGIDTDQDIYFGNDLFHNDRKGFIAMRNGDFVSDDYIYTSGVCYDRQTGEPIASESNSLNNDGEENACSPVKQKVENELKLSDNIIYGDLFRFVDFDEQ</sequence>
<keyword evidence="13" id="KW-0808">Transferase</keyword>
<feature type="transmembrane region" description="Helical" evidence="11">
    <location>
        <begin position="12"/>
        <end position="29"/>
    </location>
</feature>
<dbReference type="InterPro" id="IPR000917">
    <property type="entry name" value="Sulfatase_N"/>
</dbReference>
<dbReference type="Gene3D" id="3.40.720.10">
    <property type="entry name" value="Alkaline Phosphatase, subunit A"/>
    <property type="match status" value="1"/>
</dbReference>
<dbReference type="GO" id="GO:0005886">
    <property type="term" value="C:plasma membrane"/>
    <property type="evidence" value="ECO:0007669"/>
    <property type="project" value="UniProtKB-SubCell"/>
</dbReference>
<evidence type="ECO:0000256" key="11">
    <source>
        <dbReference type="SAM" id="Phobius"/>
    </source>
</evidence>
<dbReference type="GO" id="GO:0046872">
    <property type="term" value="F:metal ion binding"/>
    <property type="evidence" value="ECO:0007669"/>
    <property type="project" value="UniProtKB-KW"/>
</dbReference>
<proteinExistence type="inferred from homology"/>
<evidence type="ECO:0000259" key="12">
    <source>
        <dbReference type="Pfam" id="PF00884"/>
    </source>
</evidence>
<feature type="binding site" evidence="10">
    <location>
        <position position="472"/>
    </location>
    <ligand>
        <name>Mn(2+)</name>
        <dbReference type="ChEBI" id="CHEBI:29035"/>
    </ligand>
</feature>
<keyword evidence="9" id="KW-0479">Metal-binding</keyword>
<comment type="similarity">
    <text evidence="2 7">Belongs to the LTA synthase family.</text>
</comment>
<dbReference type="PIRSF" id="PIRSF005091">
    <property type="entry name" value="Mmb_sulf_HI1246"/>
    <property type="match status" value="1"/>
</dbReference>
<name>A0A6N8FII3_9BACI</name>
<evidence type="ECO:0000256" key="3">
    <source>
        <dbReference type="ARBA" id="ARBA00022475"/>
    </source>
</evidence>
<dbReference type="AlphaFoldDB" id="A0A6N8FII3"/>
<dbReference type="PANTHER" id="PTHR47371:SF1">
    <property type="entry name" value="LIPOTEICHOIC ACID SYNTHASE-LIKE YQGS"/>
    <property type="match status" value="1"/>
</dbReference>
<evidence type="ECO:0000313" key="14">
    <source>
        <dbReference type="Proteomes" id="UP000469125"/>
    </source>
</evidence>
<keyword evidence="14" id="KW-1185">Reference proteome</keyword>
<evidence type="ECO:0000256" key="5">
    <source>
        <dbReference type="ARBA" id="ARBA00022989"/>
    </source>
</evidence>
<evidence type="ECO:0000256" key="8">
    <source>
        <dbReference type="PIRSR" id="PIRSR005091-1"/>
    </source>
</evidence>
<keyword evidence="5 11" id="KW-1133">Transmembrane helix</keyword>
<keyword evidence="4 11" id="KW-0812">Transmembrane</keyword>
<dbReference type="GO" id="GO:0016787">
    <property type="term" value="F:hydrolase activity"/>
    <property type="evidence" value="ECO:0007669"/>
    <property type="project" value="UniProtKB-KW"/>
</dbReference>
<dbReference type="Gene3D" id="3.30.1120.170">
    <property type="match status" value="1"/>
</dbReference>
<dbReference type="PANTHER" id="PTHR47371">
    <property type="entry name" value="LIPOTEICHOIC ACID SYNTHASE"/>
    <property type="match status" value="1"/>
</dbReference>
<feature type="binding site" evidence="10">
    <location>
        <position position="253"/>
    </location>
    <ligand>
        <name>Mn(2+)</name>
        <dbReference type="ChEBI" id="CHEBI:29035"/>
    </ligand>
</feature>
<evidence type="ECO:0000256" key="10">
    <source>
        <dbReference type="PIRSR" id="PIRSR005091-3"/>
    </source>
</evidence>
<dbReference type="InterPro" id="IPR012160">
    <property type="entry name" value="LtaS-like"/>
</dbReference>
<feature type="active site" evidence="8">
    <location>
        <position position="297"/>
    </location>
</feature>